<dbReference type="GO" id="GO:0003677">
    <property type="term" value="F:DNA binding"/>
    <property type="evidence" value="ECO:0007669"/>
    <property type="project" value="InterPro"/>
</dbReference>
<dbReference type="SMART" id="SM00278">
    <property type="entry name" value="HhH1"/>
    <property type="match status" value="2"/>
</dbReference>
<dbReference type="Pfam" id="PF10531">
    <property type="entry name" value="SLBB"/>
    <property type="match status" value="1"/>
</dbReference>
<dbReference type="InterPro" id="IPR004509">
    <property type="entry name" value="Competence_ComEA_HhH"/>
</dbReference>
<dbReference type="EMBL" id="CP020814">
    <property type="protein sequence ID" value="ARK29299.1"/>
    <property type="molecule type" value="Genomic_DNA"/>
</dbReference>
<dbReference type="KEGG" id="bkw:BkAM31D_05195"/>
<dbReference type="AlphaFoldDB" id="A0A1X9M7A0"/>
<proteinExistence type="predicted"/>
<evidence type="ECO:0000259" key="1">
    <source>
        <dbReference type="SMART" id="SM00278"/>
    </source>
</evidence>
<dbReference type="SUPFAM" id="SSF47781">
    <property type="entry name" value="RuvA domain 2-like"/>
    <property type="match status" value="1"/>
</dbReference>
<dbReference type="PANTHER" id="PTHR21180">
    <property type="entry name" value="ENDONUCLEASE/EXONUCLEASE/PHOSPHATASE FAMILY DOMAIN-CONTAINING PROTEIN 1"/>
    <property type="match status" value="1"/>
</dbReference>
<evidence type="ECO:0000313" key="2">
    <source>
        <dbReference type="EMBL" id="ARK29299.1"/>
    </source>
</evidence>
<keyword evidence="3" id="KW-1185">Reference proteome</keyword>
<dbReference type="GO" id="GO:0015628">
    <property type="term" value="P:protein secretion by the type II secretion system"/>
    <property type="evidence" value="ECO:0007669"/>
    <property type="project" value="TreeGrafter"/>
</dbReference>
<dbReference type="InterPro" id="IPR003583">
    <property type="entry name" value="Hlx-hairpin-Hlx_DNA-bd_motif"/>
</dbReference>
<dbReference type="Proteomes" id="UP000193006">
    <property type="component" value="Chromosome"/>
</dbReference>
<dbReference type="GO" id="GO:0015627">
    <property type="term" value="C:type II protein secretion system complex"/>
    <property type="evidence" value="ECO:0007669"/>
    <property type="project" value="TreeGrafter"/>
</dbReference>
<reference evidence="2 3" key="1">
    <citation type="submission" date="2017-04" db="EMBL/GenBank/DDBJ databases">
        <title>Bacillus krulwichiae AM31D Genome sequencing and assembly.</title>
        <authorList>
            <person name="Krulwich T.A."/>
            <person name="Anastor L."/>
            <person name="Ehrlich R."/>
            <person name="Ehrlich G.D."/>
            <person name="Janto B."/>
        </authorList>
    </citation>
    <scope>NUCLEOTIDE SEQUENCE [LARGE SCALE GENOMIC DNA]</scope>
    <source>
        <strain evidence="2 3">AM31D</strain>
    </source>
</reference>
<dbReference type="Gene3D" id="1.10.150.280">
    <property type="entry name" value="AF1531-like domain"/>
    <property type="match status" value="1"/>
</dbReference>
<dbReference type="PANTHER" id="PTHR21180:SF32">
    <property type="entry name" value="ENDONUCLEASE_EXONUCLEASE_PHOSPHATASE FAMILY DOMAIN-CONTAINING PROTEIN 1"/>
    <property type="match status" value="1"/>
</dbReference>
<evidence type="ECO:0000313" key="3">
    <source>
        <dbReference type="Proteomes" id="UP000193006"/>
    </source>
</evidence>
<sequence precursor="true">MKTIFRKKQLMTAVIIVFLVLIILFMHFRSAKEEVEVAHFYEQNQEFLNGGSEESMKVVEEVRDIVIDVKGAIARPGVYKLQEGDRIHQALEKAGGLLEGADETKLNFAQLLHDEMVVYVPLVGEEEGSVEVGNLTTPQGEENGKIPINRAEAGQLQQLPGIGPAKAAAIISYREEHGAFKDINDLLNISGIGPKSIEKLEEAISFH</sequence>
<dbReference type="RefSeq" id="WP_066155523.1">
    <property type="nucleotide sequence ID" value="NZ_CP020814.1"/>
</dbReference>
<feature type="domain" description="Helix-hairpin-helix DNA-binding motif class 1" evidence="1">
    <location>
        <begin position="184"/>
        <end position="203"/>
    </location>
</feature>
<feature type="domain" description="Helix-hairpin-helix DNA-binding motif class 1" evidence="1">
    <location>
        <begin position="154"/>
        <end position="173"/>
    </location>
</feature>
<dbReference type="InterPro" id="IPR010994">
    <property type="entry name" value="RuvA_2-like"/>
</dbReference>
<protein>
    <submittedName>
        <fullName evidence="2">ComE operon protein 1</fullName>
    </submittedName>
</protein>
<organism evidence="2 3">
    <name type="scientific">Halalkalibacter krulwichiae</name>
    <dbReference type="NCBI Taxonomy" id="199441"/>
    <lineage>
        <taxon>Bacteria</taxon>
        <taxon>Bacillati</taxon>
        <taxon>Bacillota</taxon>
        <taxon>Bacilli</taxon>
        <taxon>Bacillales</taxon>
        <taxon>Bacillaceae</taxon>
        <taxon>Halalkalibacter</taxon>
    </lineage>
</organism>
<dbReference type="InterPro" id="IPR051675">
    <property type="entry name" value="Endo/Exo/Phosphatase_dom_1"/>
</dbReference>
<name>A0A1X9M7A0_9BACI</name>
<gene>
    <name evidence="2" type="primary">comEA</name>
    <name evidence="2" type="ORF">BkAM31D_05195</name>
</gene>
<dbReference type="InterPro" id="IPR019554">
    <property type="entry name" value="Soluble_ligand-bd"/>
</dbReference>
<dbReference type="Pfam" id="PF12836">
    <property type="entry name" value="HHH_3"/>
    <property type="match status" value="1"/>
</dbReference>
<dbReference type="GO" id="GO:0006281">
    <property type="term" value="P:DNA repair"/>
    <property type="evidence" value="ECO:0007669"/>
    <property type="project" value="InterPro"/>
</dbReference>
<accession>A0A1X9M7A0</accession>
<dbReference type="NCBIfam" id="TIGR00426">
    <property type="entry name" value="competence protein ComEA helix-hairpin-helix repeat region"/>
    <property type="match status" value="1"/>
</dbReference>
<dbReference type="STRING" id="199441.BkAM31D_05195"/>